<feature type="domain" description="C-type lectin" evidence="5">
    <location>
        <begin position="34"/>
        <end position="156"/>
    </location>
</feature>
<dbReference type="InterPro" id="IPR001304">
    <property type="entry name" value="C-type_lectin-like"/>
</dbReference>
<name>A0ABM3Z8M1_PANGU</name>
<dbReference type="PANTHER" id="PTHR22803">
    <property type="entry name" value="MANNOSE, PHOSPHOLIPASE, LECTIN RECEPTOR RELATED"/>
    <property type="match status" value="1"/>
</dbReference>
<protein>
    <submittedName>
        <fullName evidence="7">C-type lectin-like</fullName>
    </submittedName>
</protein>
<dbReference type="Pfam" id="PF00059">
    <property type="entry name" value="Lectin_C"/>
    <property type="match status" value="1"/>
</dbReference>
<organism evidence="6 7">
    <name type="scientific">Pantherophis guttatus</name>
    <name type="common">Corn snake</name>
    <name type="synonym">Elaphe guttata</name>
    <dbReference type="NCBI Taxonomy" id="94885"/>
    <lineage>
        <taxon>Eukaryota</taxon>
        <taxon>Metazoa</taxon>
        <taxon>Chordata</taxon>
        <taxon>Craniata</taxon>
        <taxon>Vertebrata</taxon>
        <taxon>Euteleostomi</taxon>
        <taxon>Lepidosauria</taxon>
        <taxon>Squamata</taxon>
        <taxon>Bifurcata</taxon>
        <taxon>Unidentata</taxon>
        <taxon>Episquamata</taxon>
        <taxon>Toxicofera</taxon>
        <taxon>Serpentes</taxon>
        <taxon>Colubroidea</taxon>
        <taxon>Colubridae</taxon>
        <taxon>Colubrinae</taxon>
        <taxon>Pantherophis</taxon>
    </lineage>
</organism>
<keyword evidence="4" id="KW-0812">Transmembrane</keyword>
<dbReference type="SUPFAM" id="SSF56436">
    <property type="entry name" value="C-type lectin-like"/>
    <property type="match status" value="1"/>
</dbReference>
<dbReference type="GeneID" id="117656236"/>
<dbReference type="InterPro" id="IPR016187">
    <property type="entry name" value="CTDL_fold"/>
</dbReference>
<evidence type="ECO:0000313" key="7">
    <source>
        <dbReference type="RefSeq" id="XP_060544721.1"/>
    </source>
</evidence>
<gene>
    <name evidence="7" type="primary">LOC117656236</name>
</gene>
<reference evidence="7" key="1">
    <citation type="submission" date="2025-08" db="UniProtKB">
        <authorList>
            <consortium name="RefSeq"/>
        </authorList>
    </citation>
    <scope>IDENTIFICATION</scope>
    <source>
        <tissue evidence="7">Blood</tissue>
    </source>
</reference>
<keyword evidence="4" id="KW-1133">Transmembrane helix</keyword>
<dbReference type="PROSITE" id="PS50041">
    <property type="entry name" value="C_TYPE_LECTIN_2"/>
    <property type="match status" value="1"/>
</dbReference>
<dbReference type="Gene3D" id="3.10.100.10">
    <property type="entry name" value="Mannose-Binding Protein A, subunit A"/>
    <property type="match status" value="1"/>
</dbReference>
<evidence type="ECO:0000256" key="2">
    <source>
        <dbReference type="ARBA" id="ARBA00022525"/>
    </source>
</evidence>
<dbReference type="InterPro" id="IPR050111">
    <property type="entry name" value="C-type_lectin/snaclec_domain"/>
</dbReference>
<dbReference type="SMART" id="SM00034">
    <property type="entry name" value="CLECT"/>
    <property type="match status" value="1"/>
</dbReference>
<evidence type="ECO:0000256" key="3">
    <source>
        <dbReference type="ARBA" id="ARBA00023157"/>
    </source>
</evidence>
<proteinExistence type="predicted"/>
<keyword evidence="3" id="KW-1015">Disulfide bond</keyword>
<accession>A0ABM3Z8M1</accession>
<evidence type="ECO:0000256" key="4">
    <source>
        <dbReference type="SAM" id="Phobius"/>
    </source>
</evidence>
<evidence type="ECO:0000256" key="1">
    <source>
        <dbReference type="ARBA" id="ARBA00004613"/>
    </source>
</evidence>
<evidence type="ECO:0000259" key="5">
    <source>
        <dbReference type="PROSITE" id="PS50041"/>
    </source>
</evidence>
<feature type="transmembrane region" description="Helical" evidence="4">
    <location>
        <begin position="6"/>
        <end position="25"/>
    </location>
</feature>
<keyword evidence="2" id="KW-0964">Secreted</keyword>
<comment type="subcellular location">
    <subcellularLocation>
        <location evidence="1">Secreted</location>
    </subcellularLocation>
</comment>
<keyword evidence="4" id="KW-0472">Membrane</keyword>
<dbReference type="InterPro" id="IPR016186">
    <property type="entry name" value="C-type_lectin-like/link_sf"/>
</dbReference>
<sequence>MGVTSFFHGCLVLLIFSSILQAFVFHCPKDWMPYKDHCYKFFEDFLPWLQAEVDCIVSEKNSHLLSIPDETVMSKINEWLLPIQISQPIWIGLYNLKGGKRRWRWTDMSTSIYRNWNNLEDANNNRDKNCVMMAYTAGALKWYAENCSLPFNYVCEM</sequence>
<dbReference type="RefSeq" id="XP_060544721.1">
    <property type="nucleotide sequence ID" value="XM_060688738.1"/>
</dbReference>
<keyword evidence="6" id="KW-1185">Reference proteome</keyword>
<evidence type="ECO:0000313" key="6">
    <source>
        <dbReference type="Proteomes" id="UP001652622"/>
    </source>
</evidence>
<dbReference type="Proteomes" id="UP001652622">
    <property type="component" value="Unplaced"/>
</dbReference>